<feature type="signal peptide" evidence="3">
    <location>
        <begin position="1"/>
        <end position="20"/>
    </location>
</feature>
<gene>
    <name evidence="5" type="ORF">FB45DRAFT_999116</name>
</gene>
<feature type="region of interest" description="Disordered" evidence="2">
    <location>
        <begin position="111"/>
        <end position="188"/>
    </location>
</feature>
<dbReference type="EMBL" id="JARKIF010000003">
    <property type="protein sequence ID" value="KAJ7643775.1"/>
    <property type="molecule type" value="Genomic_DNA"/>
</dbReference>
<feature type="domain" description="Yeast cell wall synthesis Kre9/Knh1-like N-terminal" evidence="4">
    <location>
        <begin position="31"/>
        <end position="110"/>
    </location>
</feature>
<dbReference type="AlphaFoldDB" id="A0AAD7CB17"/>
<proteinExistence type="predicted"/>
<comment type="caution">
    <text evidence="5">The sequence shown here is derived from an EMBL/GenBank/DDBJ whole genome shotgun (WGS) entry which is preliminary data.</text>
</comment>
<evidence type="ECO:0000256" key="2">
    <source>
        <dbReference type="SAM" id="MobiDB-lite"/>
    </source>
</evidence>
<evidence type="ECO:0000256" key="3">
    <source>
        <dbReference type="SAM" id="SignalP"/>
    </source>
</evidence>
<organism evidence="5 6">
    <name type="scientific">Roridomyces roridus</name>
    <dbReference type="NCBI Taxonomy" id="1738132"/>
    <lineage>
        <taxon>Eukaryota</taxon>
        <taxon>Fungi</taxon>
        <taxon>Dikarya</taxon>
        <taxon>Basidiomycota</taxon>
        <taxon>Agaricomycotina</taxon>
        <taxon>Agaricomycetes</taxon>
        <taxon>Agaricomycetidae</taxon>
        <taxon>Agaricales</taxon>
        <taxon>Marasmiineae</taxon>
        <taxon>Mycenaceae</taxon>
        <taxon>Roridomyces</taxon>
    </lineage>
</organism>
<evidence type="ECO:0000259" key="4">
    <source>
        <dbReference type="Pfam" id="PF10342"/>
    </source>
</evidence>
<keyword evidence="6" id="KW-1185">Reference proteome</keyword>
<sequence>MLAMLKLSLGLTLAATLASAQIISSISGNLVTGGSITIDWTSDSTSAATFSVFIIHPSFNQQFALANNVQTSAGTLTAELPVLPPGDGYTVELVKIDDVNFVFSESKDFSVGGASQSVSTTITGHSNLPKTSATPISTPSLTPISTPSSPPTSASTPAANTESAPSSTAPSDSTSPSPSSTGSSGALSLGGSVSGALMVALGVVAGAYML</sequence>
<name>A0AAD7CB17_9AGAR</name>
<dbReference type="Proteomes" id="UP001221142">
    <property type="component" value="Unassembled WGS sequence"/>
</dbReference>
<keyword evidence="1 3" id="KW-0732">Signal</keyword>
<reference evidence="5" key="1">
    <citation type="submission" date="2023-03" db="EMBL/GenBank/DDBJ databases">
        <title>Massive genome expansion in bonnet fungi (Mycena s.s.) driven by repeated elements and novel gene families across ecological guilds.</title>
        <authorList>
            <consortium name="Lawrence Berkeley National Laboratory"/>
            <person name="Harder C.B."/>
            <person name="Miyauchi S."/>
            <person name="Viragh M."/>
            <person name="Kuo A."/>
            <person name="Thoen E."/>
            <person name="Andreopoulos B."/>
            <person name="Lu D."/>
            <person name="Skrede I."/>
            <person name="Drula E."/>
            <person name="Henrissat B."/>
            <person name="Morin E."/>
            <person name="Kohler A."/>
            <person name="Barry K."/>
            <person name="LaButti K."/>
            <person name="Morin E."/>
            <person name="Salamov A."/>
            <person name="Lipzen A."/>
            <person name="Mereny Z."/>
            <person name="Hegedus B."/>
            <person name="Baldrian P."/>
            <person name="Stursova M."/>
            <person name="Weitz H."/>
            <person name="Taylor A."/>
            <person name="Grigoriev I.V."/>
            <person name="Nagy L.G."/>
            <person name="Martin F."/>
            <person name="Kauserud H."/>
        </authorList>
    </citation>
    <scope>NUCLEOTIDE SEQUENCE</scope>
    <source>
        <strain evidence="5">9284</strain>
    </source>
</reference>
<accession>A0AAD7CB17</accession>
<feature type="compositionally biased region" description="Low complexity" evidence="2">
    <location>
        <begin position="131"/>
        <end position="188"/>
    </location>
</feature>
<evidence type="ECO:0000256" key="1">
    <source>
        <dbReference type="ARBA" id="ARBA00022729"/>
    </source>
</evidence>
<evidence type="ECO:0000313" key="6">
    <source>
        <dbReference type="Proteomes" id="UP001221142"/>
    </source>
</evidence>
<dbReference type="Pfam" id="PF10342">
    <property type="entry name" value="Kre9_KNH"/>
    <property type="match status" value="1"/>
</dbReference>
<protein>
    <recommendedName>
        <fullName evidence="4">Yeast cell wall synthesis Kre9/Knh1-like N-terminal domain-containing protein</fullName>
    </recommendedName>
</protein>
<feature type="chain" id="PRO_5042023045" description="Yeast cell wall synthesis Kre9/Knh1-like N-terminal domain-containing protein" evidence="3">
    <location>
        <begin position="21"/>
        <end position="210"/>
    </location>
</feature>
<feature type="compositionally biased region" description="Polar residues" evidence="2">
    <location>
        <begin position="113"/>
        <end position="130"/>
    </location>
</feature>
<dbReference type="InterPro" id="IPR018466">
    <property type="entry name" value="Kre9/Knh1-like_N"/>
</dbReference>
<evidence type="ECO:0000313" key="5">
    <source>
        <dbReference type="EMBL" id="KAJ7643775.1"/>
    </source>
</evidence>